<dbReference type="STRING" id="694429.Pyrfu_0284"/>
<organism evidence="3 4">
    <name type="scientific">Pyrolobus fumarii (strain DSM 11204 / 1A)</name>
    <dbReference type="NCBI Taxonomy" id="694429"/>
    <lineage>
        <taxon>Archaea</taxon>
        <taxon>Thermoproteota</taxon>
        <taxon>Thermoprotei</taxon>
        <taxon>Desulfurococcales</taxon>
        <taxon>Pyrodictiaceae</taxon>
        <taxon>Pyrolobus</taxon>
    </lineage>
</organism>
<dbReference type="InterPro" id="IPR016300">
    <property type="entry name" value="ATPase_ArsA/GET3"/>
</dbReference>
<keyword evidence="3" id="KW-0067">ATP-binding</keyword>
<dbReference type="SUPFAM" id="SSF52540">
    <property type="entry name" value="P-loop containing nucleoside triphosphate hydrolases"/>
    <property type="match status" value="1"/>
</dbReference>
<keyword evidence="3" id="KW-0547">Nucleotide-binding</keyword>
<dbReference type="InParanoid" id="G0EFB3"/>
<dbReference type="InterPro" id="IPR025723">
    <property type="entry name" value="ArsA/GET3_ATPase-like"/>
</dbReference>
<dbReference type="KEGG" id="pfm:Pyrfu_0284"/>
<dbReference type="EMBL" id="CP002838">
    <property type="protein sequence ID" value="AEM38156.1"/>
    <property type="molecule type" value="Genomic_DNA"/>
</dbReference>
<dbReference type="GO" id="GO:0005524">
    <property type="term" value="F:ATP binding"/>
    <property type="evidence" value="ECO:0007669"/>
    <property type="project" value="UniProtKB-KW"/>
</dbReference>
<dbReference type="NCBIfam" id="TIGR00345">
    <property type="entry name" value="GET3_arsA_TRC40"/>
    <property type="match status" value="1"/>
</dbReference>
<dbReference type="Gene3D" id="3.40.50.300">
    <property type="entry name" value="P-loop containing nucleotide triphosphate hydrolases"/>
    <property type="match status" value="1"/>
</dbReference>
<evidence type="ECO:0000256" key="1">
    <source>
        <dbReference type="ARBA" id="ARBA00011040"/>
    </source>
</evidence>
<sequence length="323" mass="36129">MTLIRVLEESIDGRKVMLVYGKGGVGKTTFSLMVGLHMSAHGYKVLVVSLDPAKHLPNYVNCKCINRVYAVTDNLHVEQYDVTVDVKRLGEEYALLLRRVSTRLAALNLDKVLNVVTAAPGLEEEAYLRKLEALYNRSVEYDYVVIDMPPTGVALRIVKLPLLYNVWLEALEEIRFRLAEARAMLARVAGGDFSDPVLEKLKHLRNRFSKLHNAIIDGGITLHVGVATPEPLPVMEVEQVANALRQHGAWLGLAVLNRVLSLGEAKRLGIHRQQVEAFERLKKVAQRVLLIPYLGRPTKSLGDVQELLSLVKRLELGDILPQL</sequence>
<dbReference type="eggNOG" id="arCOG02849">
    <property type="taxonomic scope" value="Archaea"/>
</dbReference>
<dbReference type="GO" id="GO:0016887">
    <property type="term" value="F:ATP hydrolysis activity"/>
    <property type="evidence" value="ECO:0007669"/>
    <property type="project" value="InterPro"/>
</dbReference>
<evidence type="ECO:0000313" key="3">
    <source>
        <dbReference type="EMBL" id="AEM38156.1"/>
    </source>
</evidence>
<dbReference type="PANTHER" id="PTHR10803">
    <property type="entry name" value="ARSENICAL PUMP-DRIVING ATPASE ARSENITE-TRANSLOCATING ATPASE"/>
    <property type="match status" value="1"/>
</dbReference>
<protein>
    <submittedName>
        <fullName evidence="3">Arsenite efflux ATP-binding protein ArsA</fullName>
    </submittedName>
</protein>
<dbReference type="AlphaFoldDB" id="G0EFB3"/>
<evidence type="ECO:0000313" key="4">
    <source>
        <dbReference type="Proteomes" id="UP000001037"/>
    </source>
</evidence>
<reference evidence="3 4" key="1">
    <citation type="journal article" date="2011" name="Stand. Genomic Sci.">
        <title>Complete genome sequence of the hyperthermophilic chemolithoautotroph Pyrolobus fumarii type strain (1A).</title>
        <authorList>
            <person name="Anderson I."/>
            <person name="Goker M."/>
            <person name="Nolan M."/>
            <person name="Lucas S."/>
            <person name="Hammon N."/>
            <person name="Deshpande S."/>
            <person name="Cheng J.F."/>
            <person name="Tapia R."/>
            <person name="Han C."/>
            <person name="Goodwin L."/>
            <person name="Pitluck S."/>
            <person name="Huntemann M."/>
            <person name="Liolios K."/>
            <person name="Ivanova N."/>
            <person name="Pagani I."/>
            <person name="Mavromatis K."/>
            <person name="Ovchinikova G."/>
            <person name="Pati A."/>
            <person name="Chen A."/>
            <person name="Palaniappan K."/>
            <person name="Land M."/>
            <person name="Hauser L."/>
            <person name="Brambilla E.M."/>
            <person name="Huber H."/>
            <person name="Yasawong M."/>
            <person name="Rohde M."/>
            <person name="Spring S."/>
            <person name="Abt B."/>
            <person name="Sikorski J."/>
            <person name="Wirth R."/>
            <person name="Detter J.C."/>
            <person name="Woyke T."/>
            <person name="Bristow J."/>
            <person name="Eisen J.A."/>
            <person name="Markowitz V."/>
            <person name="Hugenholtz P."/>
            <person name="Kyrpides N.C."/>
            <person name="Klenk H.P."/>
            <person name="Lapidus A."/>
        </authorList>
    </citation>
    <scope>NUCLEOTIDE SEQUENCE [LARGE SCALE GENOMIC DNA]</scope>
    <source>
        <strain evidence="4">DSM 11204 / 1A</strain>
    </source>
</reference>
<accession>G0EFB3</accession>
<dbReference type="Proteomes" id="UP000001037">
    <property type="component" value="Chromosome"/>
</dbReference>
<comment type="similarity">
    <text evidence="1">Belongs to the arsA ATPase family.</text>
</comment>
<evidence type="ECO:0000259" key="2">
    <source>
        <dbReference type="Pfam" id="PF02374"/>
    </source>
</evidence>
<gene>
    <name evidence="3" type="ordered locus">Pyrfu_0284</name>
</gene>
<name>G0EFB3_PYRF1</name>
<dbReference type="InterPro" id="IPR027417">
    <property type="entry name" value="P-loop_NTPase"/>
</dbReference>
<dbReference type="HOGENOM" id="CLU_040761_4_0_2"/>
<keyword evidence="4" id="KW-1185">Reference proteome</keyword>
<dbReference type="Pfam" id="PF02374">
    <property type="entry name" value="ArsA_ATPase"/>
    <property type="match status" value="1"/>
</dbReference>
<feature type="domain" description="ArsA/GET3 Anion-transporting ATPase-like" evidence="2">
    <location>
        <begin position="15"/>
        <end position="265"/>
    </location>
</feature>
<proteinExistence type="inferred from homology"/>
<dbReference type="PANTHER" id="PTHR10803:SF3">
    <property type="entry name" value="ATPASE GET3"/>
    <property type="match status" value="1"/>
</dbReference>